<evidence type="ECO:0000259" key="10">
    <source>
        <dbReference type="Pfam" id="PF12704"/>
    </source>
</evidence>
<evidence type="ECO:0000256" key="7">
    <source>
        <dbReference type="SAM" id="MobiDB-lite"/>
    </source>
</evidence>
<accession>A0A5B8YGR9</accession>
<feature type="transmembrane region" description="Helical" evidence="8">
    <location>
        <begin position="393"/>
        <end position="420"/>
    </location>
</feature>
<protein>
    <submittedName>
        <fullName evidence="11">FtsX-like permease family protein</fullName>
    </submittedName>
</protein>
<dbReference type="InterPro" id="IPR025857">
    <property type="entry name" value="MacB_PCD"/>
</dbReference>
<keyword evidence="6 8" id="KW-0472">Membrane</keyword>
<evidence type="ECO:0000256" key="1">
    <source>
        <dbReference type="ARBA" id="ARBA00004651"/>
    </source>
</evidence>
<feature type="transmembrane region" description="Helical" evidence="8">
    <location>
        <begin position="441"/>
        <end position="474"/>
    </location>
</feature>
<accession>A0A4Y6Q2U9</accession>
<dbReference type="GO" id="GO:0044874">
    <property type="term" value="P:lipoprotein localization to outer membrane"/>
    <property type="evidence" value="ECO:0007669"/>
    <property type="project" value="TreeGrafter"/>
</dbReference>
<evidence type="ECO:0000256" key="2">
    <source>
        <dbReference type="ARBA" id="ARBA00005236"/>
    </source>
</evidence>
<evidence type="ECO:0000256" key="8">
    <source>
        <dbReference type="SAM" id="Phobius"/>
    </source>
</evidence>
<keyword evidence="3" id="KW-1003">Cell membrane</keyword>
<reference evidence="11 12" key="1">
    <citation type="submission" date="2019-06" db="EMBL/GenBank/DDBJ databases">
        <title>Persicimonas caeni gen. nov., sp. nov., a predatory bacterium isolated from solar saltern.</title>
        <authorList>
            <person name="Wang S."/>
        </authorList>
    </citation>
    <scope>NUCLEOTIDE SEQUENCE [LARGE SCALE GENOMIC DNA]</scope>
    <source>
        <strain evidence="11 12">YN101</strain>
    </source>
</reference>
<keyword evidence="12" id="KW-1185">Reference proteome</keyword>
<dbReference type="Pfam" id="PF02687">
    <property type="entry name" value="FtsX"/>
    <property type="match status" value="1"/>
</dbReference>
<feature type="transmembrane region" description="Helical" evidence="8">
    <location>
        <begin position="20"/>
        <end position="46"/>
    </location>
</feature>
<dbReference type="EMBL" id="CP041186">
    <property type="protein sequence ID" value="QDG54335.1"/>
    <property type="molecule type" value="Genomic_DNA"/>
</dbReference>
<evidence type="ECO:0000256" key="5">
    <source>
        <dbReference type="ARBA" id="ARBA00022989"/>
    </source>
</evidence>
<proteinExistence type="inferred from homology"/>
<name>A0A4Y6Q2U9_PERCE</name>
<dbReference type="OrthoDB" id="9808461at2"/>
<evidence type="ECO:0000256" key="4">
    <source>
        <dbReference type="ARBA" id="ARBA00022692"/>
    </source>
</evidence>
<evidence type="ECO:0000313" key="12">
    <source>
        <dbReference type="Proteomes" id="UP000315995"/>
    </source>
</evidence>
<evidence type="ECO:0000259" key="9">
    <source>
        <dbReference type="Pfam" id="PF02687"/>
    </source>
</evidence>
<comment type="similarity">
    <text evidence="2">Belongs to the ABC-4 integral membrane protein family. LolC/E subfamily.</text>
</comment>
<feature type="transmembrane region" description="Helical" evidence="8">
    <location>
        <begin position="494"/>
        <end position="516"/>
    </location>
</feature>
<sequence length="528" mass="56907">MSYERFIGLRYLMAKKRTQVVSIITLISICGVALGVTALIVVLSVMGGFKKDLKDKILGTKAHAVVQAAEGDDLVDAGQVAKTAAAMEGVTGAEPFLEAEVMVSSPTNLSGVILRGIDPDRVGQVSELSQDMVEGNLKYLQNPRPMLEKLDEERERHINEILDRVGSEKDDFEEETAGSEDKGAAPADDVTADDEAADDAFDMPPLPHQGSAEQQAAGEEGDDEGEMIMPPIAEDEDGEGAMPPIFGDGEGEGDDASRQDEAPDYEALPGLVIGPELKKSLQVELGSEVNVVTPEGEMGPTGLMPRSRPFRIVGIFKTGMYEYDANYAYTSFSDAKDFLNRKGASGVEIKTIDANLAIEIAADLQKSLGPKYEVLDWQEMNRSLFYALELEKIAMFVVLTFIILVASFSIIAMLIMIVIEKARDIAILKSMGVPDGGIRRIFVFQGLVIGGLGALIGLVGGLGICAYLSVYGVPLDSEVYYISKLPVEVNAWEVGAVIVCALFISWAATIYPAYLASKLKPVDGLRYD</sequence>
<feature type="compositionally biased region" description="Acidic residues" evidence="7">
    <location>
        <begin position="190"/>
        <end position="201"/>
    </location>
</feature>
<dbReference type="AlphaFoldDB" id="A0A4Y6Q2U9"/>
<keyword evidence="5 8" id="KW-1133">Transmembrane helix</keyword>
<comment type="subcellular location">
    <subcellularLocation>
        <location evidence="1">Cell membrane</location>
        <topology evidence="1">Multi-pass membrane protein</topology>
    </subcellularLocation>
</comment>
<feature type="domain" description="MacB-like periplasmic core" evidence="10">
    <location>
        <begin position="25"/>
        <end position="123"/>
    </location>
</feature>
<evidence type="ECO:0000313" key="11">
    <source>
        <dbReference type="EMBL" id="QDG54335.1"/>
    </source>
</evidence>
<gene>
    <name evidence="11" type="ORF">FIV42_27395</name>
</gene>
<dbReference type="RefSeq" id="WP_141200779.1">
    <property type="nucleotide sequence ID" value="NZ_CP041186.1"/>
</dbReference>
<dbReference type="PANTHER" id="PTHR30489">
    <property type="entry name" value="LIPOPROTEIN-RELEASING SYSTEM TRANSMEMBRANE PROTEIN LOLE"/>
    <property type="match status" value="1"/>
</dbReference>
<keyword evidence="4 8" id="KW-0812">Transmembrane</keyword>
<feature type="region of interest" description="Disordered" evidence="7">
    <location>
        <begin position="161"/>
        <end position="261"/>
    </location>
</feature>
<evidence type="ECO:0000256" key="3">
    <source>
        <dbReference type="ARBA" id="ARBA00022475"/>
    </source>
</evidence>
<feature type="domain" description="ABC3 transporter permease C-terminal" evidence="9">
    <location>
        <begin position="397"/>
        <end position="521"/>
    </location>
</feature>
<dbReference type="InterPro" id="IPR051447">
    <property type="entry name" value="Lipoprotein-release_system"/>
</dbReference>
<dbReference type="Pfam" id="PF12704">
    <property type="entry name" value="MacB_PCD"/>
    <property type="match status" value="1"/>
</dbReference>
<dbReference type="Proteomes" id="UP000315995">
    <property type="component" value="Chromosome"/>
</dbReference>
<evidence type="ECO:0000256" key="6">
    <source>
        <dbReference type="ARBA" id="ARBA00023136"/>
    </source>
</evidence>
<organism evidence="11 12">
    <name type="scientific">Persicimonas caeni</name>
    <dbReference type="NCBI Taxonomy" id="2292766"/>
    <lineage>
        <taxon>Bacteria</taxon>
        <taxon>Deltaproteobacteria</taxon>
        <taxon>Bradymonadales</taxon>
        <taxon>Bradymonadaceae</taxon>
        <taxon>Persicimonas</taxon>
    </lineage>
</organism>
<dbReference type="PANTHER" id="PTHR30489:SF0">
    <property type="entry name" value="LIPOPROTEIN-RELEASING SYSTEM TRANSMEMBRANE PROTEIN LOLE"/>
    <property type="match status" value="1"/>
</dbReference>
<dbReference type="GO" id="GO:0098797">
    <property type="term" value="C:plasma membrane protein complex"/>
    <property type="evidence" value="ECO:0007669"/>
    <property type="project" value="TreeGrafter"/>
</dbReference>
<dbReference type="InterPro" id="IPR003838">
    <property type="entry name" value="ABC3_permease_C"/>
</dbReference>